<dbReference type="EMBL" id="LAZR01033318">
    <property type="protein sequence ID" value="KKL48444.1"/>
    <property type="molecule type" value="Genomic_DNA"/>
</dbReference>
<evidence type="ECO:0000256" key="1">
    <source>
        <dbReference type="SAM" id="Phobius"/>
    </source>
</evidence>
<feature type="transmembrane region" description="Helical" evidence="1">
    <location>
        <begin position="55"/>
        <end position="76"/>
    </location>
</feature>
<keyword evidence="1" id="KW-0472">Membrane</keyword>
<keyword evidence="1" id="KW-1133">Transmembrane helix</keyword>
<accession>A0A0F9CH55</accession>
<protein>
    <submittedName>
        <fullName evidence="2">Uncharacterized protein</fullName>
    </submittedName>
</protein>
<feature type="transmembrane region" description="Helical" evidence="1">
    <location>
        <begin position="88"/>
        <end position="109"/>
    </location>
</feature>
<evidence type="ECO:0000313" key="2">
    <source>
        <dbReference type="EMBL" id="KKL48444.1"/>
    </source>
</evidence>
<sequence length="117" mass="12679">MSLKRGIFKSLTKSLENVTEMGTKAVTDKDQLNKIQGELATLRTTLMMTGSGASITKLTICALVTWVVGVVSWIFLKNPANMVHAKDFALVVGTVMGLITGGFVSGTSLKRRFEKNK</sequence>
<comment type="caution">
    <text evidence="2">The sequence shown here is derived from an EMBL/GenBank/DDBJ whole genome shotgun (WGS) entry which is preliminary data.</text>
</comment>
<name>A0A0F9CH55_9ZZZZ</name>
<proteinExistence type="predicted"/>
<keyword evidence="1" id="KW-0812">Transmembrane</keyword>
<reference evidence="2" key="1">
    <citation type="journal article" date="2015" name="Nature">
        <title>Complex archaea that bridge the gap between prokaryotes and eukaryotes.</title>
        <authorList>
            <person name="Spang A."/>
            <person name="Saw J.H."/>
            <person name="Jorgensen S.L."/>
            <person name="Zaremba-Niedzwiedzka K."/>
            <person name="Martijn J."/>
            <person name="Lind A.E."/>
            <person name="van Eijk R."/>
            <person name="Schleper C."/>
            <person name="Guy L."/>
            <person name="Ettema T.J."/>
        </authorList>
    </citation>
    <scope>NUCLEOTIDE SEQUENCE</scope>
</reference>
<organism evidence="2">
    <name type="scientific">marine sediment metagenome</name>
    <dbReference type="NCBI Taxonomy" id="412755"/>
    <lineage>
        <taxon>unclassified sequences</taxon>
        <taxon>metagenomes</taxon>
        <taxon>ecological metagenomes</taxon>
    </lineage>
</organism>
<dbReference type="AlphaFoldDB" id="A0A0F9CH55"/>
<gene>
    <name evidence="2" type="ORF">LCGC14_2325430</name>
</gene>